<name>A0A6P6P3S0_CARAU</name>
<keyword evidence="3" id="KW-1185">Reference proteome</keyword>
<dbReference type="InterPro" id="IPR001214">
    <property type="entry name" value="SET_dom"/>
</dbReference>
<dbReference type="SUPFAM" id="SSF82199">
    <property type="entry name" value="SET domain"/>
    <property type="match status" value="1"/>
</dbReference>
<sequence>MISLIEAEQRREANQDTFFMFDFIWQNKKWSIDATHEDGTLGRLINDDHINPNCTMKRIIVEGKPCLCLFAARDIIPGEELTYDYGGSHWPWRKPPCKDDDNTTAIENCSDDSVTTEGTSRFTAEPPWKDDDNMTAIENCSEDSVTTEGTSRFTAEPLVDYSDTEDEVLCSKIKTSYKKRSVIHDDSDDLFENSSVNGKDDQDIQRDVRQNHASFAMSEQHSACTTASKRAKNTRARGKIAEYSDVSSEDELSVSEEEYIPDTSESYTSDSSMSFTASPKGKEKKLQTLPVRSSSAVNRIKKFSIQSSGDLGGSQNHDIAKVPDTSSILDSATSVVIPAVIKKRGGLRMYSKKQQCFFCEGAFTKISRHLERKHRNEVEVAKALSHPKGSKERRMQLEYLRNKGNFAYNSTVINTGAGLMIPRKLPKKNLEGESFMHCIYCKGLFLKKTLWRHVKVCKFKPGDEKPKPGKTRVQVLCGFAQPPPPGVTHGVWKLLNSMNQDQVALETRNDWCILELGKHLYNKYGSRVKMHEHIRQKMRELGRLLICAREVSPLTSIKELIHPTNFMHTINAVKRAAGYNEETNVFEKASVAVKLGQSLNKIAMLIESHSTIRGDEKTGKIANSFQQLYKSRWPEYISTTARRTLEEAKWNSPQLLPFTEDVKLLHIYLDEQEKTHRKLLLTQPSSQHWAKLAKITLTQVMLFNRRREGEVSQMPLSAYISSNQSDAHPDISMALTDLENKLCQYFKRVEIRGKRGRKVPVLLTPSMQESISLLLENRNTCGIPNENPFLFARPYAMTFFRGSDCIREFAVACSAKNPQTLTSTKLRKQIGTLSEVLNLSNTELDQLADFLGHDIRVHRQFYRLPEGTLQLAKISKILLALEKGRLADFKGRNLNEINIDPEEEVTVDSDLEESTSSPKECTTVSSSQHTVCENGTLPADPVSKKREV</sequence>
<feature type="compositionally biased region" description="Polar residues" evidence="1">
    <location>
        <begin position="216"/>
        <end position="228"/>
    </location>
</feature>
<dbReference type="Gene3D" id="2.170.270.10">
    <property type="entry name" value="SET domain"/>
    <property type="match status" value="1"/>
</dbReference>
<organism evidence="3 4">
    <name type="scientific">Carassius auratus</name>
    <name type="common">Goldfish</name>
    <dbReference type="NCBI Taxonomy" id="7957"/>
    <lineage>
        <taxon>Eukaryota</taxon>
        <taxon>Metazoa</taxon>
        <taxon>Chordata</taxon>
        <taxon>Craniata</taxon>
        <taxon>Vertebrata</taxon>
        <taxon>Euteleostomi</taxon>
        <taxon>Actinopterygii</taxon>
        <taxon>Neopterygii</taxon>
        <taxon>Teleostei</taxon>
        <taxon>Ostariophysi</taxon>
        <taxon>Cypriniformes</taxon>
        <taxon>Cyprinidae</taxon>
        <taxon>Cyprininae</taxon>
        <taxon>Carassius</taxon>
    </lineage>
</organism>
<evidence type="ECO:0000313" key="3">
    <source>
        <dbReference type="Proteomes" id="UP000515129"/>
    </source>
</evidence>
<feature type="compositionally biased region" description="Low complexity" evidence="1">
    <location>
        <begin position="263"/>
        <end position="278"/>
    </location>
</feature>
<dbReference type="PANTHER" id="PTHR33480:SF5">
    <property type="entry name" value="SI:DKEY-51D8.9"/>
    <property type="match status" value="1"/>
</dbReference>
<feature type="compositionally biased region" description="Polar residues" evidence="1">
    <location>
        <begin position="111"/>
        <end position="122"/>
    </location>
</feature>
<dbReference type="OrthoDB" id="5376140at2759"/>
<dbReference type="PROSITE" id="PS50280">
    <property type="entry name" value="SET"/>
    <property type="match status" value="1"/>
</dbReference>
<reference evidence="4" key="1">
    <citation type="submission" date="2025-08" db="UniProtKB">
        <authorList>
            <consortium name="RefSeq"/>
        </authorList>
    </citation>
    <scope>IDENTIFICATION</scope>
    <source>
        <strain evidence="4">Wakin</strain>
        <tissue evidence="4">Muscle</tissue>
    </source>
</reference>
<feature type="region of interest" description="Disordered" evidence="1">
    <location>
        <begin position="216"/>
        <end position="291"/>
    </location>
</feature>
<feature type="region of interest" description="Disordered" evidence="1">
    <location>
        <begin position="111"/>
        <end position="132"/>
    </location>
</feature>
<feature type="compositionally biased region" description="Polar residues" evidence="1">
    <location>
        <begin position="914"/>
        <end position="933"/>
    </location>
</feature>
<dbReference type="Pfam" id="PF00856">
    <property type="entry name" value="SET"/>
    <property type="match status" value="1"/>
</dbReference>
<dbReference type="GeneID" id="113094137"/>
<accession>A0A6P6P3S0</accession>
<proteinExistence type="predicted"/>
<dbReference type="RefSeq" id="XP_026115598.1">
    <property type="nucleotide sequence ID" value="XM_026259813.1"/>
</dbReference>
<feature type="compositionally biased region" description="Basic residues" evidence="1">
    <location>
        <begin position="229"/>
        <end position="238"/>
    </location>
</feature>
<protein>
    <submittedName>
        <fullName evidence="4">Uncharacterized protein LOC113094137 isoform X1</fullName>
    </submittedName>
</protein>
<gene>
    <name evidence="4" type="primary">LOC113094137</name>
</gene>
<feature type="region of interest" description="Disordered" evidence="1">
    <location>
        <begin position="905"/>
        <end position="948"/>
    </location>
</feature>
<dbReference type="KEGG" id="caua:113094137"/>
<dbReference type="PANTHER" id="PTHR33480">
    <property type="entry name" value="SET DOMAIN-CONTAINING PROTEIN-RELATED"/>
    <property type="match status" value="1"/>
</dbReference>
<evidence type="ECO:0000256" key="1">
    <source>
        <dbReference type="SAM" id="MobiDB-lite"/>
    </source>
</evidence>
<evidence type="ECO:0000313" key="4">
    <source>
        <dbReference type="RefSeq" id="XP_026115598.1"/>
    </source>
</evidence>
<feature type="compositionally biased region" description="Acidic residues" evidence="1">
    <location>
        <begin position="247"/>
        <end position="260"/>
    </location>
</feature>
<dbReference type="InterPro" id="IPR046341">
    <property type="entry name" value="SET_dom_sf"/>
</dbReference>
<dbReference type="Proteomes" id="UP000515129">
    <property type="component" value="Unplaced"/>
</dbReference>
<evidence type="ECO:0000259" key="2">
    <source>
        <dbReference type="PROSITE" id="PS50280"/>
    </source>
</evidence>
<feature type="domain" description="SET" evidence="2">
    <location>
        <begin position="1"/>
        <end position="86"/>
    </location>
</feature>
<dbReference type="AlphaFoldDB" id="A0A6P6P3S0"/>